<evidence type="ECO:0000313" key="2">
    <source>
        <dbReference type="Proteomes" id="UP001162501"/>
    </source>
</evidence>
<name>A0ACB0F977_RANTA</name>
<proteinExistence type="predicted"/>
<evidence type="ECO:0000313" key="1">
    <source>
        <dbReference type="EMBL" id="CAI9708661.1"/>
    </source>
</evidence>
<sequence length="284" mass="30469">MENRTRSLGFRTRLSAPGVNNTERVCGNRSLEDRPETHLNPSWSRCRRCVRGARAPVCWDTGALPSEVCGPAGPLPGVPDPAPHPAPPRGPSSRREERKAAEAESLSLLSAANKAKETRRTEAERQPQPARAHRGAASRRPASGLFIRSRRARPLPPSGRSRRAPIRHCGPANGALRCPPTPRLFSNSRAASRSCRVTARRVSAGALGPAGAFPRAAHPGLRAVRRDGGESTQALILESQPCSGPLESLHLTPVAPRHPTPVARVFSLRDRSSHPGAESVATPR</sequence>
<dbReference type="EMBL" id="OX596117">
    <property type="protein sequence ID" value="CAI9708661.1"/>
    <property type="molecule type" value="Genomic_DNA"/>
</dbReference>
<reference evidence="1" key="1">
    <citation type="submission" date="2023-05" db="EMBL/GenBank/DDBJ databases">
        <authorList>
            <consortium name="ELIXIR-Norway"/>
        </authorList>
    </citation>
    <scope>NUCLEOTIDE SEQUENCE</scope>
</reference>
<dbReference type="Proteomes" id="UP001162501">
    <property type="component" value="Chromosome 33"/>
</dbReference>
<protein>
    <submittedName>
        <fullName evidence="1">Uncharacterized protein</fullName>
    </submittedName>
</protein>
<gene>
    <name evidence="1" type="ORF">MRATA1EN3_LOCUS19874</name>
</gene>
<accession>A0ACB0F977</accession>
<organism evidence="1 2">
    <name type="scientific">Rangifer tarandus platyrhynchus</name>
    <name type="common">Svalbard reindeer</name>
    <dbReference type="NCBI Taxonomy" id="3082113"/>
    <lineage>
        <taxon>Eukaryota</taxon>
        <taxon>Metazoa</taxon>
        <taxon>Chordata</taxon>
        <taxon>Craniata</taxon>
        <taxon>Vertebrata</taxon>
        <taxon>Euteleostomi</taxon>
        <taxon>Mammalia</taxon>
        <taxon>Eutheria</taxon>
        <taxon>Laurasiatheria</taxon>
        <taxon>Artiodactyla</taxon>
        <taxon>Ruminantia</taxon>
        <taxon>Pecora</taxon>
        <taxon>Cervidae</taxon>
        <taxon>Odocoileinae</taxon>
        <taxon>Rangifer</taxon>
    </lineage>
</organism>